<reference evidence="2" key="1">
    <citation type="journal article" date="2020" name="bioRxiv">
        <title>Hybrid origin of Populus tomentosa Carr. identified through genome sequencing and phylogenomic analysis.</title>
        <authorList>
            <person name="An X."/>
            <person name="Gao K."/>
            <person name="Chen Z."/>
            <person name="Li J."/>
            <person name="Yang X."/>
            <person name="Yang X."/>
            <person name="Zhou J."/>
            <person name="Guo T."/>
            <person name="Zhao T."/>
            <person name="Huang S."/>
            <person name="Miao D."/>
            <person name="Khan W.U."/>
            <person name="Rao P."/>
            <person name="Ye M."/>
            <person name="Lei B."/>
            <person name="Liao W."/>
            <person name="Wang J."/>
            <person name="Ji L."/>
            <person name="Li Y."/>
            <person name="Guo B."/>
            <person name="Mustafa N.S."/>
            <person name="Li S."/>
            <person name="Yun Q."/>
            <person name="Keller S.R."/>
            <person name="Mao J."/>
            <person name="Zhang R."/>
            <person name="Strauss S.H."/>
        </authorList>
    </citation>
    <scope>NUCLEOTIDE SEQUENCE</scope>
    <source>
        <strain evidence="2">GM15</strain>
        <tissue evidence="2">Leaf</tissue>
    </source>
</reference>
<keyword evidence="1" id="KW-0175">Coiled coil</keyword>
<feature type="coiled-coil region" evidence="1">
    <location>
        <begin position="229"/>
        <end position="256"/>
    </location>
</feature>
<dbReference type="PANTHER" id="PTHR46978:SF1">
    <property type="entry name" value="ZINC KNUCKLE (CCHC-TYPE) FAMILY PROTEIN"/>
    <property type="match status" value="1"/>
</dbReference>
<organism evidence="2 3">
    <name type="scientific">Populus tomentosa</name>
    <name type="common">Chinese white poplar</name>
    <dbReference type="NCBI Taxonomy" id="118781"/>
    <lineage>
        <taxon>Eukaryota</taxon>
        <taxon>Viridiplantae</taxon>
        <taxon>Streptophyta</taxon>
        <taxon>Embryophyta</taxon>
        <taxon>Tracheophyta</taxon>
        <taxon>Spermatophyta</taxon>
        <taxon>Magnoliopsida</taxon>
        <taxon>eudicotyledons</taxon>
        <taxon>Gunneridae</taxon>
        <taxon>Pentapetalae</taxon>
        <taxon>rosids</taxon>
        <taxon>fabids</taxon>
        <taxon>Malpighiales</taxon>
        <taxon>Salicaceae</taxon>
        <taxon>Saliceae</taxon>
        <taxon>Populus</taxon>
    </lineage>
</organism>
<evidence type="ECO:0000313" key="3">
    <source>
        <dbReference type="Proteomes" id="UP000886885"/>
    </source>
</evidence>
<comment type="caution">
    <text evidence="2">The sequence shown here is derived from an EMBL/GenBank/DDBJ whole genome shotgun (WGS) entry which is preliminary data.</text>
</comment>
<dbReference type="AlphaFoldDB" id="A0A8X8C1B4"/>
<keyword evidence="3" id="KW-1185">Reference proteome</keyword>
<protein>
    <submittedName>
        <fullName evidence="2">Uncharacterized protein</fullName>
    </submittedName>
</protein>
<gene>
    <name evidence="2" type="ORF">POTOM_051547</name>
</gene>
<dbReference type="Proteomes" id="UP000886885">
    <property type="component" value="Chromosome 16A"/>
</dbReference>
<evidence type="ECO:0000256" key="1">
    <source>
        <dbReference type="SAM" id="Coils"/>
    </source>
</evidence>
<name>A0A8X8C1B4_POPTO</name>
<proteinExistence type="predicted"/>
<accession>A0A8X8C1B4</accession>
<evidence type="ECO:0000313" key="2">
    <source>
        <dbReference type="EMBL" id="KAG6744906.1"/>
    </source>
</evidence>
<dbReference type="OrthoDB" id="427960at2759"/>
<sequence>MENTVRNVGCEWLRSKQEKHGIIADLTGFDNLKAMLGAEDITRRRKGTLKTKKRKNYGYFQFQAQEDMPVVMILYSTNTYFFSTYESCTPRESDYQCSAAEMSPADSFIGKETELKLIEIENVNVAKVKGREATVVEGEKALTVDCTVNSAGLAISCSGTAEMVQVECSATKETEQKRIEKENVDTMVEMTQASATTNGVNSSIAIGVSLSSLEGNISFCRGVAETVPVETLTVNAMKQKRKVDRASKEMQEDTAKGMEREQVEFTDNIVLRQLLVTHPPTFSGDQGTLMVLHTIVGRCAPIVAKKVIRYANARCGSGKRRNYASFVGVWITLRGVVERIDTALFAKEEATEPDTVQKGTKKDQVMVFAYNAEIQGMICFHVQLTICPVISRSFGHLCCADFPDIDPREVYCYNCGNRDHATEKLTLHATNVERKAILQEIAVSKGRVDREENKRAISFCFKDLTENEKVHGIF</sequence>
<dbReference type="PANTHER" id="PTHR46978">
    <property type="entry name" value="ZINC KNUCKLE (CCHC-TYPE) FAMILY PROTEIN"/>
    <property type="match status" value="1"/>
</dbReference>
<dbReference type="EMBL" id="JAAWWB010000031">
    <property type="protein sequence ID" value="KAG6744906.1"/>
    <property type="molecule type" value="Genomic_DNA"/>
</dbReference>